<proteinExistence type="predicted"/>
<dbReference type="STRING" id="105785.A0A2J7RSD5"/>
<keyword evidence="2" id="KW-1185">Reference proteome</keyword>
<evidence type="ECO:0000313" key="1">
    <source>
        <dbReference type="EMBL" id="PNF43745.1"/>
    </source>
</evidence>
<gene>
    <name evidence="1" type="ORF">B7P43_G13766</name>
</gene>
<evidence type="ECO:0008006" key="3">
    <source>
        <dbReference type="Google" id="ProtNLM"/>
    </source>
</evidence>
<comment type="caution">
    <text evidence="1">The sequence shown here is derived from an EMBL/GenBank/DDBJ whole genome shotgun (WGS) entry which is preliminary data.</text>
</comment>
<dbReference type="InterPro" id="IPR052709">
    <property type="entry name" value="Transposase-MT_Hybrid"/>
</dbReference>
<evidence type="ECO:0000313" key="2">
    <source>
        <dbReference type="Proteomes" id="UP000235965"/>
    </source>
</evidence>
<dbReference type="InterPro" id="IPR036397">
    <property type="entry name" value="RNaseH_sf"/>
</dbReference>
<reference evidence="1 2" key="1">
    <citation type="submission" date="2017-12" db="EMBL/GenBank/DDBJ databases">
        <title>Hemimetabolous genomes reveal molecular basis of termite eusociality.</title>
        <authorList>
            <person name="Harrison M.C."/>
            <person name="Jongepier E."/>
            <person name="Robertson H.M."/>
            <person name="Arning N."/>
            <person name="Bitard-Feildel T."/>
            <person name="Chao H."/>
            <person name="Childers C.P."/>
            <person name="Dinh H."/>
            <person name="Doddapaneni H."/>
            <person name="Dugan S."/>
            <person name="Gowin J."/>
            <person name="Greiner C."/>
            <person name="Han Y."/>
            <person name="Hu H."/>
            <person name="Hughes D.S.T."/>
            <person name="Huylmans A.-K."/>
            <person name="Kemena C."/>
            <person name="Kremer L.P.M."/>
            <person name="Lee S.L."/>
            <person name="Lopez-Ezquerra A."/>
            <person name="Mallet L."/>
            <person name="Monroy-Kuhn J.M."/>
            <person name="Moser A."/>
            <person name="Murali S.C."/>
            <person name="Muzny D.M."/>
            <person name="Otani S."/>
            <person name="Piulachs M.-D."/>
            <person name="Poelchau M."/>
            <person name="Qu J."/>
            <person name="Schaub F."/>
            <person name="Wada-Katsumata A."/>
            <person name="Worley K.C."/>
            <person name="Xie Q."/>
            <person name="Ylla G."/>
            <person name="Poulsen M."/>
            <person name="Gibbs R.A."/>
            <person name="Schal C."/>
            <person name="Richards S."/>
            <person name="Belles X."/>
            <person name="Korb J."/>
            <person name="Bornberg-Bauer E."/>
        </authorList>
    </citation>
    <scope>NUCLEOTIDE SEQUENCE [LARGE SCALE GENOMIC DNA]</scope>
    <source>
        <tissue evidence="1">Whole body</tissue>
    </source>
</reference>
<dbReference type="Pfam" id="PF01359">
    <property type="entry name" value="Transposase_1"/>
    <property type="match status" value="1"/>
</dbReference>
<protein>
    <recommendedName>
        <fullName evidence="3">Mos1 transposase HTH domain-containing protein</fullName>
    </recommendedName>
</protein>
<dbReference type="InParanoid" id="A0A2J7RSD5"/>
<dbReference type="PANTHER" id="PTHR46060">
    <property type="entry name" value="MARINER MOS1 TRANSPOSASE-LIKE PROTEIN"/>
    <property type="match status" value="1"/>
</dbReference>
<dbReference type="InterPro" id="IPR001888">
    <property type="entry name" value="Transposase_1"/>
</dbReference>
<name>A0A2J7RSD5_9NEOP</name>
<dbReference type="AlphaFoldDB" id="A0A2J7RSD5"/>
<organism evidence="1 2">
    <name type="scientific">Cryptotermes secundus</name>
    <dbReference type="NCBI Taxonomy" id="105785"/>
    <lineage>
        <taxon>Eukaryota</taxon>
        <taxon>Metazoa</taxon>
        <taxon>Ecdysozoa</taxon>
        <taxon>Arthropoda</taxon>
        <taxon>Hexapoda</taxon>
        <taxon>Insecta</taxon>
        <taxon>Pterygota</taxon>
        <taxon>Neoptera</taxon>
        <taxon>Polyneoptera</taxon>
        <taxon>Dictyoptera</taxon>
        <taxon>Blattodea</taxon>
        <taxon>Blattoidea</taxon>
        <taxon>Termitoidae</taxon>
        <taxon>Kalotermitidae</taxon>
        <taxon>Cryptotermitinae</taxon>
        <taxon>Cryptotermes</taxon>
    </lineage>
</organism>
<sequence>MFTKQEQRSWIRIEVARSRSAQNCYQGLREARGDAALPYRTVARWVKLFREEKNAIQDNRRSGRPQVDNHTIQLLSSLLDVDRRWAAWELAAEVGVCHKTVLHILHDILGYRKIAALWVTHTMSEVQQWQHYAFAQDFLGRIVTLDETWAHSYEPHLKRQSTEWKHPGSPRPKKVHPTQSNVKVMFIVACYTDEVILHRTLPQRRTVNAAYYCNFLRNHLRPALRRKRRHLLATNPIVLHNNAAGDGRYCNIRHSHPI</sequence>
<dbReference type="Gene3D" id="3.30.420.10">
    <property type="entry name" value="Ribonuclease H-like superfamily/Ribonuclease H"/>
    <property type="match status" value="1"/>
</dbReference>
<dbReference type="EMBL" id="NEVH01000261">
    <property type="protein sequence ID" value="PNF43745.1"/>
    <property type="molecule type" value="Genomic_DNA"/>
</dbReference>
<dbReference type="Proteomes" id="UP000235965">
    <property type="component" value="Unassembled WGS sequence"/>
</dbReference>
<dbReference type="PANTHER" id="PTHR46060:SF1">
    <property type="entry name" value="MARINER MOS1 TRANSPOSASE-LIKE PROTEIN"/>
    <property type="match status" value="1"/>
</dbReference>
<accession>A0A2J7RSD5</accession>
<dbReference type="GO" id="GO:0003676">
    <property type="term" value="F:nucleic acid binding"/>
    <property type="evidence" value="ECO:0007669"/>
    <property type="project" value="InterPro"/>
</dbReference>